<reference evidence="3 4" key="1">
    <citation type="journal article" date="2015" name="Genome Announc.">
        <title>Expanding the biotechnology potential of lactobacilli through comparative genomics of 213 strains and associated genera.</title>
        <authorList>
            <person name="Sun Z."/>
            <person name="Harris H.M."/>
            <person name="McCann A."/>
            <person name="Guo C."/>
            <person name="Argimon S."/>
            <person name="Zhang W."/>
            <person name="Yang X."/>
            <person name="Jeffery I.B."/>
            <person name="Cooney J.C."/>
            <person name="Kagawa T.F."/>
            <person name="Liu W."/>
            <person name="Song Y."/>
            <person name="Salvetti E."/>
            <person name="Wrobel A."/>
            <person name="Rasinkangas P."/>
            <person name="Parkhill J."/>
            <person name="Rea M.C."/>
            <person name="O'Sullivan O."/>
            <person name="Ritari J."/>
            <person name="Douillard F.P."/>
            <person name="Paul Ross R."/>
            <person name="Yang R."/>
            <person name="Briner A.E."/>
            <person name="Felis G.E."/>
            <person name="de Vos W.M."/>
            <person name="Barrangou R."/>
            <person name="Klaenhammer T.R."/>
            <person name="Caufield P.W."/>
            <person name="Cui Y."/>
            <person name="Zhang H."/>
            <person name="O'Toole P.W."/>
        </authorList>
    </citation>
    <scope>NUCLEOTIDE SEQUENCE [LARGE SCALE GENOMIC DNA]</scope>
    <source>
        <strain evidence="3 4">DSM 19910</strain>
    </source>
</reference>
<sequence length="334" mass="39640">MLIAQINGRSIAAVDAKKGVQYKCPGCQGELILKKGEFKISHFAHKNSMCQIFSEGETPEHLLGKKSILAAYQKAGYFGKLEEYIKSLQQRPDVLVRLRNEKAIALEFQCAPLNLTKLSERSQGYFQAGLKFCWILGQRYHLKKTLTQQTSQFMQWSQRLGFYLLYFDTTRERFELVYGIQQADFLPLRYFHFFTKNVSELKMFMQQDHQIDYYELTMEERFKQQKNFLRNCYYSAGEFRKIQELAYMSGIRLQDLTAILLKRKYQVPLFQKNEFYWRAKIVLKYNKGVIINQKANIMVLRGINEYLFQNPFIRKKQFVEQIIQDFQADLQLVK</sequence>
<dbReference type="OrthoDB" id="3784230at2"/>
<dbReference type="Pfam" id="PF25164">
    <property type="entry name" value="CoiA_N"/>
    <property type="match status" value="1"/>
</dbReference>
<gene>
    <name evidence="3" type="ORF">FC81_GL000273</name>
</gene>
<name>A0A0R1M4L2_9LACO</name>
<evidence type="ECO:0000259" key="1">
    <source>
        <dbReference type="Pfam" id="PF06054"/>
    </source>
</evidence>
<dbReference type="PIRSF" id="PIRSF007487">
    <property type="entry name" value="Competence-induced_CoiA_bac"/>
    <property type="match status" value="1"/>
</dbReference>
<feature type="domain" description="Competence protein CoiA nuclease-like" evidence="1">
    <location>
        <begin position="57"/>
        <end position="182"/>
    </location>
</feature>
<dbReference type="InterPro" id="IPR021176">
    <property type="entry name" value="Competence-induced_CoiA"/>
</dbReference>
<feature type="domain" description="Competence protein CoiA-like N-terminal" evidence="2">
    <location>
        <begin position="16"/>
        <end position="53"/>
    </location>
</feature>
<dbReference type="Pfam" id="PF06054">
    <property type="entry name" value="CoiA_nuc"/>
    <property type="match status" value="1"/>
</dbReference>
<dbReference type="EMBL" id="AZEF01000007">
    <property type="protein sequence ID" value="KRL03007.1"/>
    <property type="molecule type" value="Genomic_DNA"/>
</dbReference>
<accession>A0A0R1M4L2</accession>
<dbReference type="AlphaFoldDB" id="A0A0R1M4L2"/>
<dbReference type="PATRIC" id="fig|1423731.3.peg.283"/>
<evidence type="ECO:0000259" key="2">
    <source>
        <dbReference type="Pfam" id="PF25164"/>
    </source>
</evidence>
<evidence type="ECO:0000313" key="3">
    <source>
        <dbReference type="EMBL" id="KRL03007.1"/>
    </source>
</evidence>
<keyword evidence="4" id="KW-1185">Reference proteome</keyword>
<comment type="caution">
    <text evidence="3">The sequence shown here is derived from an EMBL/GenBank/DDBJ whole genome shotgun (WGS) entry which is preliminary data.</text>
</comment>
<organism evidence="3 4">
    <name type="scientific">Liquorilactobacillus capillatus DSM 19910</name>
    <dbReference type="NCBI Taxonomy" id="1423731"/>
    <lineage>
        <taxon>Bacteria</taxon>
        <taxon>Bacillati</taxon>
        <taxon>Bacillota</taxon>
        <taxon>Bacilli</taxon>
        <taxon>Lactobacillales</taxon>
        <taxon>Lactobacillaceae</taxon>
        <taxon>Liquorilactobacillus</taxon>
    </lineage>
</organism>
<dbReference type="Proteomes" id="UP000051621">
    <property type="component" value="Unassembled WGS sequence"/>
</dbReference>
<dbReference type="RefSeq" id="WP_057742319.1">
    <property type="nucleotide sequence ID" value="NZ_AZEF01000007.1"/>
</dbReference>
<proteinExistence type="predicted"/>
<dbReference type="InterPro" id="IPR057253">
    <property type="entry name" value="CoiA-like_N"/>
</dbReference>
<dbReference type="STRING" id="1423731.FC81_GL000273"/>
<protein>
    <submittedName>
        <fullName evidence="3">Competence protein transcription factor</fullName>
    </submittedName>
</protein>
<evidence type="ECO:0000313" key="4">
    <source>
        <dbReference type="Proteomes" id="UP000051621"/>
    </source>
</evidence>
<dbReference type="InterPro" id="IPR010330">
    <property type="entry name" value="CoiA_nuc"/>
</dbReference>